<name>A0A9N8HS64_9STRA</name>
<comment type="caution">
    <text evidence="5">The sequence shown here is derived from an EMBL/GenBank/DDBJ whole genome shotgun (WGS) entry which is preliminary data.</text>
</comment>
<dbReference type="GO" id="GO:0005524">
    <property type="term" value="F:ATP binding"/>
    <property type="evidence" value="ECO:0007669"/>
    <property type="project" value="InterPro"/>
</dbReference>
<dbReference type="GO" id="GO:0015616">
    <property type="term" value="F:DNA translocase activity"/>
    <property type="evidence" value="ECO:0007669"/>
    <property type="project" value="TreeGrafter"/>
</dbReference>
<dbReference type="InterPro" id="IPR001650">
    <property type="entry name" value="Helicase_C-like"/>
</dbReference>
<dbReference type="Proteomes" id="UP001153069">
    <property type="component" value="Unassembled WGS sequence"/>
</dbReference>
<dbReference type="Gene3D" id="3.40.50.300">
    <property type="entry name" value="P-loop containing nucleotide triphosphate hydrolases"/>
    <property type="match status" value="1"/>
</dbReference>
<accession>A0A9N8HS64</accession>
<dbReference type="PANTHER" id="PTHR45629">
    <property type="entry name" value="SNF2/RAD54 FAMILY MEMBER"/>
    <property type="match status" value="1"/>
</dbReference>
<protein>
    <submittedName>
        <fullName evidence="5">CHD3-type chromatin-remodeling factor</fullName>
    </submittedName>
</protein>
<dbReference type="Pfam" id="PF00176">
    <property type="entry name" value="SNF2-rel_dom"/>
    <property type="match status" value="1"/>
</dbReference>
<reference evidence="5" key="1">
    <citation type="submission" date="2020-06" db="EMBL/GenBank/DDBJ databases">
        <authorList>
            <consortium name="Plant Systems Biology data submission"/>
        </authorList>
    </citation>
    <scope>NUCLEOTIDE SEQUENCE</scope>
    <source>
        <strain evidence="5">D6</strain>
    </source>
</reference>
<dbReference type="InterPro" id="IPR050496">
    <property type="entry name" value="SNF2_RAD54_helicase_repair"/>
</dbReference>
<feature type="domain" description="Helicase ATP-binding" evidence="3">
    <location>
        <begin position="129"/>
        <end position="309"/>
    </location>
</feature>
<feature type="domain" description="Helicase C-terminal" evidence="4">
    <location>
        <begin position="452"/>
        <end position="612"/>
    </location>
</feature>
<dbReference type="PROSITE" id="PS51192">
    <property type="entry name" value="HELICASE_ATP_BIND_1"/>
    <property type="match status" value="1"/>
</dbReference>
<dbReference type="SUPFAM" id="SSF52540">
    <property type="entry name" value="P-loop containing nucleoside triphosphate hydrolases"/>
    <property type="match status" value="2"/>
</dbReference>
<evidence type="ECO:0000259" key="4">
    <source>
        <dbReference type="PROSITE" id="PS51194"/>
    </source>
</evidence>
<evidence type="ECO:0000259" key="3">
    <source>
        <dbReference type="PROSITE" id="PS51192"/>
    </source>
</evidence>
<dbReference type="SMART" id="SM00490">
    <property type="entry name" value="HELICc"/>
    <property type="match status" value="1"/>
</dbReference>
<dbReference type="OrthoDB" id="413460at2759"/>
<dbReference type="PROSITE" id="PS51194">
    <property type="entry name" value="HELICASE_CTER"/>
    <property type="match status" value="1"/>
</dbReference>
<dbReference type="Gene3D" id="3.40.50.10810">
    <property type="entry name" value="Tandem AAA-ATPase domain"/>
    <property type="match status" value="1"/>
</dbReference>
<dbReference type="InterPro" id="IPR038718">
    <property type="entry name" value="SNF2-like_sf"/>
</dbReference>
<dbReference type="GO" id="GO:0016787">
    <property type="term" value="F:hydrolase activity"/>
    <property type="evidence" value="ECO:0007669"/>
    <property type="project" value="UniProtKB-KW"/>
</dbReference>
<keyword evidence="1" id="KW-0378">Hydrolase</keyword>
<dbReference type="PANTHER" id="PTHR45629:SF7">
    <property type="entry name" value="DNA EXCISION REPAIR PROTEIN ERCC-6-RELATED"/>
    <property type="match status" value="1"/>
</dbReference>
<dbReference type="InterPro" id="IPR027417">
    <property type="entry name" value="P-loop_NTPase"/>
</dbReference>
<evidence type="ECO:0000256" key="2">
    <source>
        <dbReference type="SAM" id="MobiDB-lite"/>
    </source>
</evidence>
<dbReference type="SMART" id="SM00487">
    <property type="entry name" value="DEXDc"/>
    <property type="match status" value="1"/>
</dbReference>
<dbReference type="Pfam" id="PF00271">
    <property type="entry name" value="Helicase_C"/>
    <property type="match status" value="1"/>
</dbReference>
<dbReference type="InterPro" id="IPR000330">
    <property type="entry name" value="SNF2_N"/>
</dbReference>
<evidence type="ECO:0000256" key="1">
    <source>
        <dbReference type="ARBA" id="ARBA00022801"/>
    </source>
</evidence>
<feature type="compositionally biased region" description="Basic residues" evidence="2">
    <location>
        <begin position="44"/>
        <end position="55"/>
    </location>
</feature>
<feature type="region of interest" description="Disordered" evidence="2">
    <location>
        <begin position="685"/>
        <end position="714"/>
    </location>
</feature>
<keyword evidence="6" id="KW-1185">Reference proteome</keyword>
<dbReference type="AlphaFoldDB" id="A0A9N8HS64"/>
<feature type="region of interest" description="Disordered" evidence="2">
    <location>
        <begin position="38"/>
        <end position="57"/>
    </location>
</feature>
<evidence type="ECO:0000313" key="5">
    <source>
        <dbReference type="EMBL" id="CAB9524006.1"/>
    </source>
</evidence>
<proteinExistence type="predicted"/>
<dbReference type="InterPro" id="IPR014001">
    <property type="entry name" value="Helicase_ATP-bd"/>
</dbReference>
<dbReference type="CDD" id="cd18793">
    <property type="entry name" value="SF2_C_SNF"/>
    <property type="match status" value="1"/>
</dbReference>
<dbReference type="EMBL" id="CAICTM010001481">
    <property type="protein sequence ID" value="CAB9524006.1"/>
    <property type="molecule type" value="Genomic_DNA"/>
</dbReference>
<dbReference type="InterPro" id="IPR049730">
    <property type="entry name" value="SNF2/RAD54-like_C"/>
</dbReference>
<gene>
    <name evidence="5" type="ORF">SEMRO_1483_G276410.1</name>
</gene>
<evidence type="ECO:0000313" key="6">
    <source>
        <dbReference type="Proteomes" id="UP001153069"/>
    </source>
</evidence>
<sequence length="714" mass="80979">MSPPTRTEFLRSRFYRCALAFDKRNDERLKNIREFLEKADQKNKRSPRPVSKKKYTSTWKIPDGDDRAYKVRNSKEDQGILSVNKEEADWVYDESKDEYALSLGGITVMKIPSSIHLRLKSFQRDAVKWIATAGPTGGILADDMGMGKTFMSIAAIGARMRVQRIRMVLVVAPVSVLGGWTEECNKFLSKFVKKVRIVKVHGGEQKKRQKAVRNAWKKSSYDQPHVIISSWGLVASARTMKTFLPPSGHSWDYVILDEAHEVKNHKSNRSKCCRRICHKPGTSRLLLTGTPFQNNTDELWSIVHMATAGHVLGKLKEFNLKWGKPIREARCRNASSMARKKGSKANEELQGTLKPYVLRRLKIDFLSDELPPKREICVWVKPSHQQKQMYKEEMAGYLAKDICRWGALHAFQVMTKFRSLCGHPLLLLKGDADIRSALDQTDLKSLLKGSSKLELVLHMIKGFRADGHKTLLFSQRTGTLDIIQRALMLQDNNMSIFRLDGSFTERCRKDTVDYFQQGMSDVLLLSTGAGGVGLTLTRASRVILFDPSWNPSEDAQVVDRAYRIGQTKEVFVYRLFMAGSVEEKMYERQVDKSGIEKTIFTEGSMDEMRFFDRHEMCKVFDILPDGNCELLKRFKTEGVAQVTDAHRHDLVRAHSSVVGISNHSTIYRQKRKSAFADAPSISAKRLKQTTETAEADGTEATPAVVSDIEGSPTE</sequence>
<organism evidence="5 6">
    <name type="scientific">Seminavis robusta</name>
    <dbReference type="NCBI Taxonomy" id="568900"/>
    <lineage>
        <taxon>Eukaryota</taxon>
        <taxon>Sar</taxon>
        <taxon>Stramenopiles</taxon>
        <taxon>Ochrophyta</taxon>
        <taxon>Bacillariophyta</taxon>
        <taxon>Bacillariophyceae</taxon>
        <taxon>Bacillariophycidae</taxon>
        <taxon>Naviculales</taxon>
        <taxon>Naviculaceae</taxon>
        <taxon>Seminavis</taxon>
    </lineage>
</organism>